<dbReference type="PANTHER" id="PTHR13847:SF280">
    <property type="entry name" value="D-AMINO ACID DEHYDROGENASE"/>
    <property type="match status" value="1"/>
</dbReference>
<comment type="caution">
    <text evidence="4">The sequence shown here is derived from an EMBL/GenBank/DDBJ whole genome shotgun (WGS) entry which is preliminary data.</text>
</comment>
<dbReference type="Proteomes" id="UP001165541">
    <property type="component" value="Unassembled WGS sequence"/>
</dbReference>
<dbReference type="Pfam" id="PF01266">
    <property type="entry name" value="DAO"/>
    <property type="match status" value="1"/>
</dbReference>
<protein>
    <submittedName>
        <fullName evidence="4">FAD-dependent oxidoreductase</fullName>
    </submittedName>
</protein>
<proteinExistence type="inferred from homology"/>
<dbReference type="PANTHER" id="PTHR13847">
    <property type="entry name" value="SARCOSINE DEHYDROGENASE-RELATED"/>
    <property type="match status" value="1"/>
</dbReference>
<dbReference type="RefSeq" id="WP_251779880.1">
    <property type="nucleotide sequence ID" value="NZ_JAMKFE010000011.1"/>
</dbReference>
<dbReference type="InterPro" id="IPR006076">
    <property type="entry name" value="FAD-dep_OxRdtase"/>
</dbReference>
<sequence length="431" mass="46054">MHVVVIGAGVVGLATARTLLDAGHEVTLVDRAGEPAGGASGQNGAQLSYAYVAPLATPAVLRELPALLFDAESPLRVRPSLAPGFLAWGARFLWACRGAQVERTTQALLKLAELSRDRLHGWMHHGGVAAAIEHRRNGKLVVYRSAAAYDAARRQMALQARLGSRQQALDAARCVEREPSLDGQALAGGIYTPDEEVADCRRLCLALFEELRRHPRCRVHMNARIDRWHAKGDAVEALTLRTDGEEHEVRADAVVAAAGIGSNALLAPLGVRLPIESLKGYSLEIPRAALQRFPSCSVTDSARKVVFAPLGAGATARLRVAGIAELGRSDLRLDETHLARLRNAADTVFGLDPTLRFERLQPWAGLRPMTPTGLPCIGRVRRWSNVYANAGHGALGFTLAFGSAALLAGALATRAPAQALQPFARGPLVSV</sequence>
<reference evidence="4" key="1">
    <citation type="submission" date="2022-05" db="EMBL/GenBank/DDBJ databases">
        <title>Schlegelella sp. nov., isolated from mangrove soil.</title>
        <authorList>
            <person name="Liu Y."/>
            <person name="Ge X."/>
            <person name="Liu W."/>
        </authorList>
    </citation>
    <scope>NUCLEOTIDE SEQUENCE</scope>
    <source>
        <strain evidence="4">S2-27</strain>
    </source>
</reference>
<dbReference type="EMBL" id="JAMKFE010000011">
    <property type="protein sequence ID" value="MCM5681395.1"/>
    <property type="molecule type" value="Genomic_DNA"/>
</dbReference>
<evidence type="ECO:0000313" key="5">
    <source>
        <dbReference type="Proteomes" id="UP001165541"/>
    </source>
</evidence>
<name>A0ABT0YRM5_9BURK</name>
<organism evidence="4 5">
    <name type="scientific">Caldimonas mangrovi</name>
    <dbReference type="NCBI Taxonomy" id="2944811"/>
    <lineage>
        <taxon>Bacteria</taxon>
        <taxon>Pseudomonadati</taxon>
        <taxon>Pseudomonadota</taxon>
        <taxon>Betaproteobacteria</taxon>
        <taxon>Burkholderiales</taxon>
        <taxon>Sphaerotilaceae</taxon>
        <taxon>Caldimonas</taxon>
    </lineage>
</organism>
<evidence type="ECO:0000259" key="3">
    <source>
        <dbReference type="Pfam" id="PF01266"/>
    </source>
</evidence>
<gene>
    <name evidence="4" type="ORF">M8A51_17850</name>
</gene>
<feature type="domain" description="FAD dependent oxidoreductase" evidence="3">
    <location>
        <begin position="2"/>
        <end position="408"/>
    </location>
</feature>
<accession>A0ABT0YRM5</accession>
<dbReference type="Gene3D" id="3.50.50.60">
    <property type="entry name" value="FAD/NAD(P)-binding domain"/>
    <property type="match status" value="2"/>
</dbReference>
<dbReference type="InterPro" id="IPR036188">
    <property type="entry name" value="FAD/NAD-bd_sf"/>
</dbReference>
<evidence type="ECO:0000256" key="2">
    <source>
        <dbReference type="ARBA" id="ARBA00023002"/>
    </source>
</evidence>
<keyword evidence="5" id="KW-1185">Reference proteome</keyword>
<keyword evidence="2" id="KW-0560">Oxidoreductase</keyword>
<evidence type="ECO:0000313" key="4">
    <source>
        <dbReference type="EMBL" id="MCM5681395.1"/>
    </source>
</evidence>
<dbReference type="PRINTS" id="PR00419">
    <property type="entry name" value="ADXRDTASE"/>
</dbReference>
<comment type="similarity">
    <text evidence="1">Belongs to the DadA oxidoreductase family.</text>
</comment>
<dbReference type="SUPFAM" id="SSF54373">
    <property type="entry name" value="FAD-linked reductases, C-terminal domain"/>
    <property type="match status" value="1"/>
</dbReference>
<evidence type="ECO:0000256" key="1">
    <source>
        <dbReference type="ARBA" id="ARBA00009410"/>
    </source>
</evidence>
<dbReference type="Gene3D" id="3.30.9.10">
    <property type="entry name" value="D-Amino Acid Oxidase, subunit A, domain 2"/>
    <property type="match status" value="1"/>
</dbReference>
<dbReference type="SUPFAM" id="SSF51905">
    <property type="entry name" value="FAD/NAD(P)-binding domain"/>
    <property type="match status" value="1"/>
</dbReference>